<feature type="transmembrane region" description="Helical" evidence="2">
    <location>
        <begin position="742"/>
        <end position="764"/>
    </location>
</feature>
<evidence type="ECO:0000313" key="4">
    <source>
        <dbReference type="EMBL" id="SHF09099.1"/>
    </source>
</evidence>
<dbReference type="InterPro" id="IPR000792">
    <property type="entry name" value="Tscrpt_reg_LuxR_C"/>
</dbReference>
<dbReference type="InterPro" id="IPR011047">
    <property type="entry name" value="Quinoprotein_ADH-like_sf"/>
</dbReference>
<dbReference type="OrthoDB" id="1090267at2"/>
<dbReference type="Proteomes" id="UP000184164">
    <property type="component" value="Unassembled WGS sequence"/>
</dbReference>
<dbReference type="InterPro" id="IPR013783">
    <property type="entry name" value="Ig-like_fold"/>
</dbReference>
<dbReference type="SUPFAM" id="SSF46894">
    <property type="entry name" value="C-terminal effector domain of the bipartite response regulators"/>
    <property type="match status" value="1"/>
</dbReference>
<feature type="domain" description="HTH luxR-type" evidence="3">
    <location>
        <begin position="895"/>
        <end position="952"/>
    </location>
</feature>
<dbReference type="InterPro" id="IPR016032">
    <property type="entry name" value="Sig_transdc_resp-reg_C-effctor"/>
</dbReference>
<name>A0A1M4YTC7_9BACT</name>
<reference evidence="5" key="1">
    <citation type="submission" date="2016-11" db="EMBL/GenBank/DDBJ databases">
        <authorList>
            <person name="Varghese N."/>
            <person name="Submissions S."/>
        </authorList>
    </citation>
    <scope>NUCLEOTIDE SEQUENCE [LARGE SCALE GENOMIC DNA]</scope>
    <source>
        <strain evidence="5">DSM 26910</strain>
    </source>
</reference>
<dbReference type="InterPro" id="IPR011123">
    <property type="entry name" value="Y_Y_Y"/>
</dbReference>
<gene>
    <name evidence="4" type="ORF">SAMN05444274_103459</name>
</gene>
<dbReference type="SUPFAM" id="SSF50998">
    <property type="entry name" value="Quinoprotein alcohol dehydrogenase-like"/>
    <property type="match status" value="1"/>
</dbReference>
<keyword evidence="2" id="KW-1133">Transmembrane helix</keyword>
<keyword evidence="2" id="KW-0812">Transmembrane</keyword>
<evidence type="ECO:0000256" key="2">
    <source>
        <dbReference type="SAM" id="Phobius"/>
    </source>
</evidence>
<dbReference type="InterPro" id="IPR015943">
    <property type="entry name" value="WD40/YVTN_repeat-like_dom_sf"/>
</dbReference>
<dbReference type="GO" id="GO:0006355">
    <property type="term" value="P:regulation of DNA-templated transcription"/>
    <property type="evidence" value="ECO:0007669"/>
    <property type="project" value="InterPro"/>
</dbReference>
<dbReference type="PANTHER" id="PTHR43547">
    <property type="entry name" value="TWO-COMPONENT HISTIDINE KINASE"/>
    <property type="match status" value="1"/>
</dbReference>
<dbReference type="GO" id="GO:0003677">
    <property type="term" value="F:DNA binding"/>
    <property type="evidence" value="ECO:0007669"/>
    <property type="project" value="InterPro"/>
</dbReference>
<dbReference type="Pfam" id="PF07495">
    <property type="entry name" value="Y_Y_Y"/>
    <property type="match status" value="1"/>
</dbReference>
<evidence type="ECO:0000256" key="1">
    <source>
        <dbReference type="ARBA" id="ARBA00022553"/>
    </source>
</evidence>
<sequence>MQRTLITFFLFFPFLCFAGVKDIGTPRIYNYTKSEYNAGTQNWSITQDSRGFMYFANNDGILRFDGVSWNLIPVSPVSPVRSVFCDSKNNLYVGTINDFGVLEREDPRASRFVSLKNLLPADIQNFDDIWQIHETTDGIVFQCYKYLFVYNGRQINVIAAQNSFYNSFKVGETLFVQDNEVGFFELQGQNLVQSLDLKEITRRDIRAVLRADTGKLLIGTETEGLFFADEKGIRQWKSPVNEFVIKNRLYCATALSGDYYAFGTILNGVVISDKNGNVVKALNTHRGIQNNTVLSCFVDRDEDLWLGLDNGIDLVELSLPLSFIGGRNIGSGYTCRVFNGNLYLGTNQGLYVSPLSGNNENPSFELVKNTAGQVWSLDVFDNQLICGHNQGTFNVEGNSAFKISEKEGAWKYIELNNKKEYLLGGHYQGLVLLKKENGGWKYVKAVKGFDESSRYLYQDEQGYIWIGHGGKGIYRLALNENLDSVSVLQHYTTKQGLPSDAGNILLRLNKKLYVSTDKGIYKFDYETNNFVPTDELEALFGDCGKLKTVSEDGKGNIWYLSDLETGVTRQNEDLTYTKITAPFSSLRGLFVNAFEFIYPYDEENVFFGLEDGFVHYSPSLTRSYNKPFQSYIFKIELPYIDSVVYHRVKEQKLEYEFPFRKNILRFDFASPFFANSTPLKFSYYLDGFSDEWSAWSDELYVDFTNLREGDYQFQLKAKNIYGVESDVSTFSFSILPPWHRSALAYFIYVLIVSLLAFFVVRYILFRIDRSKRKEELRHEQEMQTREEQFHRESLIAEKKIVELRNDKLRSEMKHRDKELANQTMGIIKKNRFLTKVNEELNGIHDIINSAAAKTKILSLKKRIKKEIDSRQQSQIFETYFDEVHEEFFKRLKAQFPVLTPSDLRLCAFIKMNLTTQEIATILNISYRGTEISRYRLRKKLGLDRSTNLSVFLSNI</sequence>
<dbReference type="SMART" id="SM00421">
    <property type="entry name" value="HTH_LUXR"/>
    <property type="match status" value="1"/>
</dbReference>
<dbReference type="Gene3D" id="2.60.40.10">
    <property type="entry name" value="Immunoglobulins"/>
    <property type="match status" value="1"/>
</dbReference>
<evidence type="ECO:0000313" key="5">
    <source>
        <dbReference type="Proteomes" id="UP000184164"/>
    </source>
</evidence>
<dbReference type="Gene3D" id="1.10.10.10">
    <property type="entry name" value="Winged helix-like DNA-binding domain superfamily/Winged helix DNA-binding domain"/>
    <property type="match status" value="1"/>
</dbReference>
<dbReference type="GO" id="GO:0000155">
    <property type="term" value="F:phosphorelay sensor kinase activity"/>
    <property type="evidence" value="ECO:0007669"/>
    <property type="project" value="TreeGrafter"/>
</dbReference>
<protein>
    <submittedName>
        <fullName evidence="4">Ligand-binding sensor domain-containing protein</fullName>
    </submittedName>
</protein>
<dbReference type="InterPro" id="IPR036388">
    <property type="entry name" value="WH-like_DNA-bd_sf"/>
</dbReference>
<dbReference type="EMBL" id="FQUM01000003">
    <property type="protein sequence ID" value="SHF09099.1"/>
    <property type="molecule type" value="Genomic_DNA"/>
</dbReference>
<proteinExistence type="predicted"/>
<dbReference type="Gene3D" id="2.130.10.10">
    <property type="entry name" value="YVTN repeat-like/Quinoprotein amine dehydrogenase"/>
    <property type="match status" value="2"/>
</dbReference>
<keyword evidence="5" id="KW-1185">Reference proteome</keyword>
<accession>A0A1M4YTC7</accession>
<keyword evidence="1" id="KW-0597">Phosphoprotein</keyword>
<dbReference type="STRING" id="1484053.SAMN05444274_103459"/>
<keyword evidence="2" id="KW-0472">Membrane</keyword>
<dbReference type="AlphaFoldDB" id="A0A1M4YTC7"/>
<organism evidence="4 5">
    <name type="scientific">Mariniphaga anaerophila</name>
    <dbReference type="NCBI Taxonomy" id="1484053"/>
    <lineage>
        <taxon>Bacteria</taxon>
        <taxon>Pseudomonadati</taxon>
        <taxon>Bacteroidota</taxon>
        <taxon>Bacteroidia</taxon>
        <taxon>Marinilabiliales</taxon>
        <taxon>Prolixibacteraceae</taxon>
        <taxon>Mariniphaga</taxon>
    </lineage>
</organism>
<dbReference type="PANTHER" id="PTHR43547:SF2">
    <property type="entry name" value="HYBRID SIGNAL TRANSDUCTION HISTIDINE KINASE C"/>
    <property type="match status" value="1"/>
</dbReference>
<evidence type="ECO:0000259" key="3">
    <source>
        <dbReference type="SMART" id="SM00421"/>
    </source>
</evidence>